<accession>A0A2T0RJ71</accession>
<sequence>MDPRVSILVISYNTREETLAALRSVQSETRLPHEIIVVDNASTDGSAEAIAEAFPWLRLLAKSHNLGFAAANNVAAHEARGEYLLLLNPDTVTRHNAVDRLVAFADSTPDARIWTGRTTFSDGRLNPGSCFRRMSLWTLACGAIGLNSLFRGSAIFNSEHYGGWKRDSEREIDIAQGSFFLIRREDWEVLGGFDTAFFMYGEETDLCLRARKQLGARPRFTPAAEIVHLGGASEAVRSDKMVRLLKAKQELITRHFPKWQQPIAAVLLRGWPWSRQAGLRIAARLTGRDSLKTKAATWKEIHDRREEWRDGFS</sequence>
<keyword evidence="3" id="KW-1185">Reference proteome</keyword>
<dbReference type="PANTHER" id="PTHR43179">
    <property type="entry name" value="RHAMNOSYLTRANSFERASE WBBL"/>
    <property type="match status" value="1"/>
</dbReference>
<dbReference type="Gene3D" id="3.90.550.10">
    <property type="entry name" value="Spore Coat Polysaccharide Biosynthesis Protein SpsA, Chain A"/>
    <property type="match status" value="1"/>
</dbReference>
<dbReference type="OrthoDB" id="9771846at2"/>
<dbReference type="EMBL" id="PVTD01000010">
    <property type="protein sequence ID" value="PRY21198.1"/>
    <property type="molecule type" value="Genomic_DNA"/>
</dbReference>
<evidence type="ECO:0000313" key="2">
    <source>
        <dbReference type="EMBL" id="PRY21198.1"/>
    </source>
</evidence>
<dbReference type="Pfam" id="PF00535">
    <property type="entry name" value="Glycos_transf_2"/>
    <property type="match status" value="1"/>
</dbReference>
<proteinExistence type="predicted"/>
<dbReference type="InterPro" id="IPR029044">
    <property type="entry name" value="Nucleotide-diphossugar_trans"/>
</dbReference>
<evidence type="ECO:0000313" key="3">
    <source>
        <dbReference type="Proteomes" id="UP000239480"/>
    </source>
</evidence>
<protein>
    <recommendedName>
        <fullName evidence="1">Glycosyltransferase 2-like domain-containing protein</fullName>
    </recommendedName>
</protein>
<evidence type="ECO:0000259" key="1">
    <source>
        <dbReference type="Pfam" id="PF00535"/>
    </source>
</evidence>
<comment type="caution">
    <text evidence="2">The sequence shown here is derived from an EMBL/GenBank/DDBJ whole genome shotgun (WGS) entry which is preliminary data.</text>
</comment>
<dbReference type="Proteomes" id="UP000239480">
    <property type="component" value="Unassembled WGS sequence"/>
</dbReference>
<name>A0A2T0RJ71_9RHOB</name>
<dbReference type="CDD" id="cd04186">
    <property type="entry name" value="GT_2_like_c"/>
    <property type="match status" value="1"/>
</dbReference>
<reference evidence="2 3" key="1">
    <citation type="submission" date="2018-03" db="EMBL/GenBank/DDBJ databases">
        <title>Genomic Encyclopedia of Archaeal and Bacterial Type Strains, Phase II (KMG-II): from individual species to whole genera.</title>
        <authorList>
            <person name="Goeker M."/>
        </authorList>
    </citation>
    <scope>NUCLEOTIDE SEQUENCE [LARGE SCALE GENOMIC DNA]</scope>
    <source>
        <strain evidence="2 3">DSM 29328</strain>
    </source>
</reference>
<dbReference type="SUPFAM" id="SSF53448">
    <property type="entry name" value="Nucleotide-diphospho-sugar transferases"/>
    <property type="match status" value="1"/>
</dbReference>
<dbReference type="PANTHER" id="PTHR43179:SF7">
    <property type="entry name" value="RHAMNOSYLTRANSFERASE WBBL"/>
    <property type="match status" value="1"/>
</dbReference>
<dbReference type="RefSeq" id="WP_106206997.1">
    <property type="nucleotide sequence ID" value="NZ_PVTD01000010.1"/>
</dbReference>
<feature type="domain" description="Glycosyltransferase 2-like" evidence="1">
    <location>
        <begin position="6"/>
        <end position="128"/>
    </location>
</feature>
<gene>
    <name evidence="2" type="ORF">CLV78_11071</name>
</gene>
<organism evidence="2 3">
    <name type="scientific">Aliiruegeria haliotis</name>
    <dbReference type="NCBI Taxonomy" id="1280846"/>
    <lineage>
        <taxon>Bacteria</taxon>
        <taxon>Pseudomonadati</taxon>
        <taxon>Pseudomonadota</taxon>
        <taxon>Alphaproteobacteria</taxon>
        <taxon>Rhodobacterales</taxon>
        <taxon>Roseobacteraceae</taxon>
        <taxon>Aliiruegeria</taxon>
    </lineage>
</organism>
<dbReference type="AlphaFoldDB" id="A0A2T0RJ71"/>
<dbReference type="InterPro" id="IPR001173">
    <property type="entry name" value="Glyco_trans_2-like"/>
</dbReference>